<name>A0A8D8X963_9HEMI</name>
<feature type="compositionally biased region" description="Basic residues" evidence="1">
    <location>
        <begin position="56"/>
        <end position="69"/>
    </location>
</feature>
<protein>
    <submittedName>
        <fullName evidence="2">Uncharacterized protein</fullName>
    </submittedName>
</protein>
<sequence length="105" mass="12267">MCTFFYFLSKFTTSKSDDLLTLRIAEITTTFSKEIASLRQEISFLRFDPRRDKSCSRRTPHRSHSRGRSQSRSSDTCWYHWSFGPSAKKCEQPCKFNQGNDTGTH</sequence>
<evidence type="ECO:0000256" key="1">
    <source>
        <dbReference type="SAM" id="MobiDB-lite"/>
    </source>
</evidence>
<feature type="region of interest" description="Disordered" evidence="1">
    <location>
        <begin position="51"/>
        <end position="75"/>
    </location>
</feature>
<organism evidence="2">
    <name type="scientific">Cacopsylla melanoneura</name>
    <dbReference type="NCBI Taxonomy" id="428564"/>
    <lineage>
        <taxon>Eukaryota</taxon>
        <taxon>Metazoa</taxon>
        <taxon>Ecdysozoa</taxon>
        <taxon>Arthropoda</taxon>
        <taxon>Hexapoda</taxon>
        <taxon>Insecta</taxon>
        <taxon>Pterygota</taxon>
        <taxon>Neoptera</taxon>
        <taxon>Paraneoptera</taxon>
        <taxon>Hemiptera</taxon>
        <taxon>Sternorrhyncha</taxon>
        <taxon>Psylloidea</taxon>
        <taxon>Psyllidae</taxon>
        <taxon>Psyllinae</taxon>
        <taxon>Cacopsylla</taxon>
    </lineage>
</organism>
<evidence type="ECO:0000313" key="2">
    <source>
        <dbReference type="EMBL" id="CAG6688367.1"/>
    </source>
</evidence>
<proteinExistence type="predicted"/>
<accession>A0A8D8X963</accession>
<dbReference type="EMBL" id="HBUF01597470">
    <property type="protein sequence ID" value="CAG6775156.1"/>
    <property type="molecule type" value="Transcribed_RNA"/>
</dbReference>
<dbReference type="EMBL" id="HBUF01286426">
    <property type="protein sequence ID" value="CAG6688367.1"/>
    <property type="molecule type" value="Transcribed_RNA"/>
</dbReference>
<reference evidence="2" key="1">
    <citation type="submission" date="2021-05" db="EMBL/GenBank/DDBJ databases">
        <authorList>
            <person name="Alioto T."/>
            <person name="Alioto T."/>
            <person name="Gomez Garrido J."/>
        </authorList>
    </citation>
    <scope>NUCLEOTIDE SEQUENCE</scope>
</reference>
<dbReference type="AlphaFoldDB" id="A0A8D8X963"/>